<feature type="transmembrane region" description="Helical" evidence="1">
    <location>
        <begin position="126"/>
        <end position="145"/>
    </location>
</feature>
<dbReference type="AlphaFoldDB" id="A0A395XGU6"/>
<comment type="caution">
    <text evidence="2">The sequence shown here is derived from an EMBL/GenBank/DDBJ whole genome shotgun (WGS) entry which is preliminary data.</text>
</comment>
<reference evidence="2 3" key="1">
    <citation type="submission" date="2018-08" db="EMBL/GenBank/DDBJ databases">
        <title>A genome reference for cultivated species of the human gut microbiota.</title>
        <authorList>
            <person name="Zou Y."/>
            <person name="Xue W."/>
            <person name="Luo G."/>
        </authorList>
    </citation>
    <scope>NUCLEOTIDE SEQUENCE [LARGE SCALE GENOMIC DNA]</scope>
    <source>
        <strain evidence="2 3">AF13-3LB</strain>
    </source>
</reference>
<keyword evidence="1" id="KW-1133">Transmembrane helix</keyword>
<keyword evidence="1" id="KW-0812">Transmembrane</keyword>
<organism evidence="2 3">
    <name type="scientific">Bifidobacterium pseudolongum</name>
    <dbReference type="NCBI Taxonomy" id="1694"/>
    <lineage>
        <taxon>Bacteria</taxon>
        <taxon>Bacillati</taxon>
        <taxon>Actinomycetota</taxon>
        <taxon>Actinomycetes</taxon>
        <taxon>Bifidobacteriales</taxon>
        <taxon>Bifidobacteriaceae</taxon>
        <taxon>Bifidobacterium</taxon>
    </lineage>
</organism>
<evidence type="ECO:0000256" key="1">
    <source>
        <dbReference type="SAM" id="Phobius"/>
    </source>
</evidence>
<evidence type="ECO:0000313" key="3">
    <source>
        <dbReference type="Proteomes" id="UP000265970"/>
    </source>
</evidence>
<protein>
    <submittedName>
        <fullName evidence="2">Uncharacterized protein</fullName>
    </submittedName>
</protein>
<keyword evidence="1" id="KW-0472">Membrane</keyword>
<proteinExistence type="predicted"/>
<sequence>MTRRTMQIGDIVVVNNAELDILGLVVDASSNPALTGNIAQNGAPAFRIHALHGSRRESGATVPVHDDIWIRDDPWQVHIDGVDGFTLPEFFRENHVSTMLANAGVQRRPIEMDASKTAEAQQRQRNIVIIIVCVALIAAAIWIWFRQEHRTEVNPSIPLSQSYARNCGKYISDDSRIRPYGNAVTLNLDSGRYLYLPNDDIGKRSYECFARQIGYTKGEQEFIREMVLATALDYYLINDTFLMACEGDDSSGAVSCAVVNRAFP</sequence>
<accession>A0A395XGU6</accession>
<evidence type="ECO:0000313" key="2">
    <source>
        <dbReference type="EMBL" id="RGW09961.1"/>
    </source>
</evidence>
<gene>
    <name evidence="2" type="ORF">DWV92_05015</name>
</gene>
<dbReference type="Proteomes" id="UP000265970">
    <property type="component" value="Unassembled WGS sequence"/>
</dbReference>
<name>A0A395XGU6_9BIFI</name>
<dbReference type="EMBL" id="QRZV01000002">
    <property type="protein sequence ID" value="RGW09961.1"/>
    <property type="molecule type" value="Genomic_DNA"/>
</dbReference>